<evidence type="ECO:0000313" key="2">
    <source>
        <dbReference type="Proteomes" id="UP001213681"/>
    </source>
</evidence>
<dbReference type="AlphaFoldDB" id="A0AAD6G3Y6"/>
<sequence length="77" mass="8951">MSPPRYKSSSFSIVQGQLLRLREEIKPVIWGSCRWYIMLRAHCPIRTVEEEQQELFKDAKPCTVPDATFARAVDRAL</sequence>
<organism evidence="1 2">
    <name type="scientific">Penicillium daleae</name>
    <dbReference type="NCBI Taxonomy" id="63821"/>
    <lineage>
        <taxon>Eukaryota</taxon>
        <taxon>Fungi</taxon>
        <taxon>Dikarya</taxon>
        <taxon>Ascomycota</taxon>
        <taxon>Pezizomycotina</taxon>
        <taxon>Eurotiomycetes</taxon>
        <taxon>Eurotiomycetidae</taxon>
        <taxon>Eurotiales</taxon>
        <taxon>Aspergillaceae</taxon>
        <taxon>Penicillium</taxon>
    </lineage>
</organism>
<evidence type="ECO:0000313" key="1">
    <source>
        <dbReference type="EMBL" id="KAJ5455484.1"/>
    </source>
</evidence>
<dbReference type="Proteomes" id="UP001213681">
    <property type="component" value="Unassembled WGS sequence"/>
</dbReference>
<reference evidence="1" key="2">
    <citation type="journal article" date="2023" name="IMA Fungus">
        <title>Comparative genomic study of the Penicillium genus elucidates a diverse pangenome and 15 lateral gene transfer events.</title>
        <authorList>
            <person name="Petersen C."/>
            <person name="Sorensen T."/>
            <person name="Nielsen M.R."/>
            <person name="Sondergaard T.E."/>
            <person name="Sorensen J.L."/>
            <person name="Fitzpatrick D.A."/>
            <person name="Frisvad J.C."/>
            <person name="Nielsen K.L."/>
        </authorList>
    </citation>
    <scope>NUCLEOTIDE SEQUENCE</scope>
    <source>
        <strain evidence="1">IBT 16125</strain>
    </source>
</reference>
<reference evidence="1" key="1">
    <citation type="submission" date="2022-12" db="EMBL/GenBank/DDBJ databases">
        <authorList>
            <person name="Petersen C."/>
        </authorList>
    </citation>
    <scope>NUCLEOTIDE SEQUENCE</scope>
    <source>
        <strain evidence="1">IBT 16125</strain>
    </source>
</reference>
<proteinExistence type="predicted"/>
<gene>
    <name evidence="1" type="ORF">N7458_003748</name>
</gene>
<dbReference type="RefSeq" id="XP_056767857.1">
    <property type="nucleotide sequence ID" value="XM_056907130.1"/>
</dbReference>
<keyword evidence="2" id="KW-1185">Reference proteome</keyword>
<name>A0AAD6G3Y6_9EURO</name>
<comment type="caution">
    <text evidence="1">The sequence shown here is derived from an EMBL/GenBank/DDBJ whole genome shotgun (WGS) entry which is preliminary data.</text>
</comment>
<accession>A0AAD6G3Y6</accession>
<dbReference type="GeneID" id="81597373"/>
<dbReference type="EMBL" id="JAPVEA010000004">
    <property type="protein sequence ID" value="KAJ5455484.1"/>
    <property type="molecule type" value="Genomic_DNA"/>
</dbReference>
<protein>
    <submittedName>
        <fullName evidence="1">Uncharacterized protein</fullName>
    </submittedName>
</protein>